<dbReference type="InterPro" id="IPR050397">
    <property type="entry name" value="Env_Response_Regulators"/>
</dbReference>
<dbReference type="SMART" id="SM00419">
    <property type="entry name" value="HTH_CRP"/>
    <property type="match status" value="1"/>
</dbReference>
<organism evidence="3 4">
    <name type="scientific">Erythrobacter ani</name>
    <dbReference type="NCBI Taxonomy" id="2827235"/>
    <lineage>
        <taxon>Bacteria</taxon>
        <taxon>Pseudomonadati</taxon>
        <taxon>Pseudomonadota</taxon>
        <taxon>Alphaproteobacteria</taxon>
        <taxon>Sphingomonadales</taxon>
        <taxon>Erythrobacteraceae</taxon>
        <taxon>Erythrobacter/Porphyrobacter group</taxon>
        <taxon>Erythrobacter</taxon>
    </lineage>
</organism>
<dbReference type="PANTHER" id="PTHR24567:SF28">
    <property type="entry name" value="LISTERIOLYSIN REGULATORY PROTEIN"/>
    <property type="match status" value="1"/>
</dbReference>
<dbReference type="PROSITE" id="PS50042">
    <property type="entry name" value="CNMP_BINDING_3"/>
    <property type="match status" value="1"/>
</dbReference>
<dbReference type="PROSITE" id="PS51063">
    <property type="entry name" value="HTH_CRP_2"/>
    <property type="match status" value="1"/>
</dbReference>
<reference evidence="3 4" key="1">
    <citation type="submission" date="2021-04" db="EMBL/GenBank/DDBJ databases">
        <authorList>
            <person name="Pira H."/>
            <person name="Risdian C."/>
            <person name="Wink J."/>
        </authorList>
    </citation>
    <scope>NUCLEOTIDE SEQUENCE [LARGE SCALE GENOMIC DNA]</scope>
    <source>
        <strain evidence="3 4">WH131</strain>
    </source>
</reference>
<dbReference type="CDD" id="cd00092">
    <property type="entry name" value="HTH_CRP"/>
    <property type="match status" value="1"/>
</dbReference>
<keyword evidence="4" id="KW-1185">Reference proteome</keyword>
<evidence type="ECO:0000259" key="1">
    <source>
        <dbReference type="PROSITE" id="PS50042"/>
    </source>
</evidence>
<dbReference type="PANTHER" id="PTHR24567">
    <property type="entry name" value="CRP FAMILY TRANSCRIPTIONAL REGULATORY PROTEIN"/>
    <property type="match status" value="1"/>
</dbReference>
<dbReference type="InterPro" id="IPR000595">
    <property type="entry name" value="cNMP-bd_dom"/>
</dbReference>
<dbReference type="CDD" id="cd00038">
    <property type="entry name" value="CAP_ED"/>
    <property type="match status" value="1"/>
</dbReference>
<evidence type="ECO:0000313" key="4">
    <source>
        <dbReference type="Proteomes" id="UP000699975"/>
    </source>
</evidence>
<dbReference type="Pfam" id="PF13545">
    <property type="entry name" value="HTH_Crp_2"/>
    <property type="match status" value="1"/>
</dbReference>
<dbReference type="SMART" id="SM00100">
    <property type="entry name" value="cNMP"/>
    <property type="match status" value="1"/>
</dbReference>
<feature type="domain" description="HTH crp-type" evidence="2">
    <location>
        <begin position="146"/>
        <end position="221"/>
    </location>
</feature>
<comment type="caution">
    <text evidence="3">The sequence shown here is derived from an EMBL/GenBank/DDBJ whole genome shotgun (WGS) entry which is preliminary data.</text>
</comment>
<evidence type="ECO:0000313" key="3">
    <source>
        <dbReference type="EMBL" id="MBV7264654.1"/>
    </source>
</evidence>
<dbReference type="EMBL" id="JAGSPB010000001">
    <property type="protein sequence ID" value="MBV7264654.1"/>
    <property type="molecule type" value="Genomic_DNA"/>
</dbReference>
<accession>A0ABS6SIZ6</accession>
<evidence type="ECO:0000259" key="2">
    <source>
        <dbReference type="PROSITE" id="PS51063"/>
    </source>
</evidence>
<dbReference type="Proteomes" id="UP000699975">
    <property type="component" value="Unassembled WGS sequence"/>
</dbReference>
<proteinExistence type="predicted"/>
<dbReference type="InterPro" id="IPR018335">
    <property type="entry name" value="Tscrpt_reg_HTH_Crp-type_CS"/>
</dbReference>
<feature type="domain" description="Cyclic nucleotide-binding" evidence="1">
    <location>
        <begin position="19"/>
        <end position="86"/>
    </location>
</feature>
<protein>
    <submittedName>
        <fullName evidence="3">Crp/Fnr family transcriptional regulator</fullName>
    </submittedName>
</protein>
<dbReference type="RefSeq" id="WP_218315208.1">
    <property type="nucleotide sequence ID" value="NZ_JAGSPB010000001.1"/>
</dbReference>
<dbReference type="InterPro" id="IPR012318">
    <property type="entry name" value="HTH_CRP"/>
</dbReference>
<name>A0ABS6SIZ6_9SPHN</name>
<gene>
    <name evidence="3" type="ORF">KCG45_00510</name>
</gene>
<dbReference type="Pfam" id="PF00027">
    <property type="entry name" value="cNMP_binding"/>
    <property type="match status" value="1"/>
</dbReference>
<dbReference type="PROSITE" id="PS00042">
    <property type="entry name" value="HTH_CRP_1"/>
    <property type="match status" value="1"/>
</dbReference>
<sequence>MNLTCETCPVKESAACAVLTEEERDALASAGRTRALKRGEMLFAAGDEDAACATLVSGALKVSAIDQDGNEQILALVHPSGFIGELFAPFAHHDVVALTESRLCTFARKDIERAIEEYPALARALLRRSQEDLLATRSLLELTAQADAETRLAALLHDFAAAASQSSCHLADEFELPLTRGEIANMLGLTIETVSRKLGEIEESGAILRKGKRGIELVDPALLQALSGRQTI</sequence>